<evidence type="ECO:0000259" key="9">
    <source>
        <dbReference type="Pfam" id="PF12359"/>
    </source>
</evidence>
<evidence type="ECO:0000313" key="12">
    <source>
        <dbReference type="Proteomes" id="UP000518752"/>
    </source>
</evidence>
<keyword evidence="6" id="KW-0788">Thiol protease</keyword>
<dbReference type="Proteomes" id="UP000518752">
    <property type="component" value="Unassembled WGS sequence"/>
</dbReference>
<organism evidence="11 12">
    <name type="scientific">Collybiopsis confluens</name>
    <dbReference type="NCBI Taxonomy" id="2823264"/>
    <lineage>
        <taxon>Eukaryota</taxon>
        <taxon>Fungi</taxon>
        <taxon>Dikarya</taxon>
        <taxon>Basidiomycota</taxon>
        <taxon>Agaricomycotina</taxon>
        <taxon>Agaricomycetes</taxon>
        <taxon>Agaricomycetidae</taxon>
        <taxon>Agaricales</taxon>
        <taxon>Marasmiineae</taxon>
        <taxon>Omphalotaceae</taxon>
        <taxon>Collybiopsis</taxon>
    </lineage>
</organism>
<feature type="domain" description="DUF3638" evidence="8">
    <location>
        <begin position="2046"/>
        <end position="2263"/>
    </location>
</feature>
<evidence type="ECO:0000256" key="7">
    <source>
        <dbReference type="SAM" id="MobiDB-lite"/>
    </source>
</evidence>
<dbReference type="InterPro" id="IPR051346">
    <property type="entry name" value="OTU_Deubiquitinase"/>
</dbReference>
<name>A0A8H5MHE3_9AGAR</name>
<sequence>MLSELHLSPRPSSQNSARDLSLRMTSAPQNDESQNLDFMINHVFFPPQLPQESDTTVSKNFALCETFTELAEQFCGNLAIDAQEHWMHATTMLRCFQESQRHSNLMVDNVENSMERLLVGGFLVFHVRSQNAGIFIHRMLNSDVSISAFEASFSNAQVMSTEARLTCIFPGPAITLPASVWDDASFRSQFANFLYHMNEDDLDNAVAHTQKAGSTVVEVRDVADPKYISELLMGILHGIGSPTPPEDFRYVNKRIGDDILWKDAYLPWRRSPVYLVLRVGLQLSLSYHDRDHFLFKNFMAFALARLLESTVRDCPELDTDLLHVMSLKVARRLHKLETRFKGCEIPRIVVSTAQNATDAARRILASRWAEIQRLQEQSPEWDPDSLDFKADTHLLLQNARPRILQGLQRSDIPSPVSHFKPKPLARLRHETDFRALTPDRLRKAFEDDKRVALADFEYIVRAHLSIWTVSNLACDDATKIVYECMEAYLSAAQKIYSKKNAEDQSHMLLALLSLWVSVDKITVCQLPLLAEYSPEISTRLLEVLLLWQNDDLDALEDIVRYISRRENNATQKDGVFTDSEHPSTFYVRYFDTSLPLQSLKVDIERDAEEKRSTCLRLLQEKNALYNKHIAKAAFLPHEHIYRYTWNRHYEDKQNCQKCRELASAEAIPKIEVNEWPLPAQDAAAKRVCFELDLPRAFEYWRAAVWSLLYDVGVPLVRSRRENAGHHGQLPGSYELKQTSSPIRLTLVTTTKSFKQSHYRNHSIPALETDVIVNCGSTWKLYDISTEYWAGDNPFALSSFEDLCTPTISEPYKALQFSLEGTTHTSNEVIAKQANCHADISLHEFVAFGSLRSGARLQWMNIAREVVTGDLTFRSEAVHALVTQAAFQVGKWENEGPLILDWHRDLSNKAFCDTLLVNLKNLMLSISSNWDNVVGLRGIILLTCRLMTGNVETAIEDQASQVLREARRIALDWVKQLVEKLSSASEDHASKLSLRVCEIAATCRGTYNGDPSCIQKLLSSSDDVATFLYCGAMVYNNTPPNLRGLSTEFCRLLDRNERLSVNVHDHLLSLITKDCSGVHRAVELLWPAYQSYEGWKNEQNSKTERWIQIKTAPSSSYGVSQQLHMDLISGLLLIEGKPVGRLPREITGHPLYTRNLGARILDVIPSDIPGMEYKSFKLVEGYEVHFCSSDRDGLIIRTRRDQEVSELIPHHHFQNDLPSSLVRDYAHWLRIPQQILELFPLDSMWSSSCSNHCISNILETPQMTIGPVASKSHVYLIDPHRRTAQMVSSQLTALEYQDEMLVCFSSFDGIVTVELPRFRSTFQLKDQLLQSKNIPGLCVDSNQSSGSMLGLRNQLVLRPVAESSTESRRVLIPYGEITIRRDFPHVAVDIRTSRTIKRAHYHEYLIDADLGYLQARDFTSRLYKVYLHAITSGRLPDPLTGRTGTEEALLEYSSASCITFLELKDADRDLLKLISALCPKRSFYPGHLKVMQTAEWHPSLSPLSQHTTFRRLTERITTYAKKLKVFPQLRGQETTLVTFDSSSLILFQRAEYRDALYHNPDLQSISDVSAQDTCHTLRSTVPAFEVSRNSRQIDLAFTEGSIDVNATLPKLFFRFYEWRDISPASEVELDLRYDSQWLSPAFGEKVLSLFDVLRKRGKTMHYSALFTFSAMVYHSPDTASLVPVFLAFAINSKFRLPDFSLPFQFSQCPHYDLHRGFEPTEELTREISAAAYDVYSAPWDARNLSQNKYEDDWSYHRRVSDDYKQQLEEVVLQLKQHYMLQWRPSSTVQTPSDRKFSRLFDIRSLHESIQILFGNWFQNQDLKRFLEELQDPLENTRRRRSSSVPQPLFTFSNPTRSAPKLYLSTRVSMINLLVDTDAPPICSQRDKSTLTTDTEELGRLLNEFLESPKPLLQLYGDHLNTSRLALGSYPLATPVTIEQHQKYRQLCYNHLNKVLDTIEKTLQPKTAAERVLLKMGHWPRLSIRALLHLLSLGFREHCPKNWQRAFTELACAIVYYQRAGRMLDFKRNNSPHYTKEVEATPLSLETAVQNLEWTLMQAESGFTLRQSQHDVLKEMISPSSAQNTTLQLNMGEGKTSVIAPLAVLTLADQKTLVRLVILKPLSRQMFHLLATRLTGLCDRRVFFLPFSRSMSLGLSEIETLQSLLQECMTAGGILIAQPEHILSFRLLTVEKLVTGHPSGPKLLEIQRWLSERGRDILDESDEILHSKYQLIYTMGQQQALQDHPDRWTTIQQILSLVPRHLSQLKYRFPADVDVGSSICDNEGGAFASLRLLNPDPAEYLVERLADDIMEGRLDNIHFGFLDAAEREAVRTFITKFDVEPKVGTVVQRRFKSSGQWDCVLLLRGLLGQRLLAYVLSKRRWRVDYGLDFSRSLLAVPYRAKDVPSPSAEFGHPDIALLLTCLSYYYRGLDKEQLLVSFQLLLNCDNVAAEYETWTAELDLPKELRRETGINLEDPTQLTEVLWPKFHRTKRVIDFYLSTVVFPKAAKEFPGKLSTSAWDLAEKSQMLKTGFSGTNDNRYLLPISIQQTDLVGQESTSAKVLSYLLQSENGPCITPNDLQVEHVNLDKLLSHISHMAKDPVRILFDVGAQILELNHDVARDWLNCDDTAQAAVFFDDKDDIRVLTRDGTTEPFISSSFRERLSECVIYLDEAHTRGTDLKFPRGARAMVTLGENAACMRLRQLGDGQSVLFFAPLEIARVIRADAKKSDEEAIQVIDILRWAMLRTCEDIEHHIPHWVQQGVDFHERDAAWTAVQKSNGVDTSALQAAWLRPEARTLEQLYMPQFDSSLSMASPNIKARQIPEMQARLKKLGIKNVGDASVDEEQEREVAQEIEQERQTERPPPAVALPHSVHRDVTRLVRTGTFSLTSSAFQPLFRIPLFQENGFPWSGRLWATKDFTLSVSQNKSSSSKEHMRPVNWLLSCRTSKIIVVLSPYEVQDLLPDIRQSTQVNLHVYAPRTRREMLAFDDLKFFCIPALPLDWNTPDLLVISQLNLFSGQLYFANFDTYRNLCAFLGVGTSFEGIRDADRPVVDSDGFVRPEARGNTIEVSEFYSRCPFVLSPIPFLKELTSLRRKGYKYLSTPWGKVLHGRILNNEDV</sequence>
<comment type="caution">
    <text evidence="11">The sequence shown here is derived from an EMBL/GenBank/DDBJ whole genome shotgun (WGS) entry which is preliminary data.</text>
</comment>
<proteinExistence type="predicted"/>
<dbReference type="InterPro" id="IPR046541">
    <property type="entry name" value="DUF6606"/>
</dbReference>
<evidence type="ECO:0000256" key="4">
    <source>
        <dbReference type="ARBA" id="ARBA00022786"/>
    </source>
</evidence>
<evidence type="ECO:0000256" key="3">
    <source>
        <dbReference type="ARBA" id="ARBA00022670"/>
    </source>
</evidence>
<dbReference type="Pfam" id="PF12359">
    <property type="entry name" value="DUF3645"/>
    <property type="match status" value="1"/>
</dbReference>
<evidence type="ECO:0000256" key="2">
    <source>
        <dbReference type="ARBA" id="ARBA00012759"/>
    </source>
</evidence>
<dbReference type="EC" id="3.4.19.12" evidence="2"/>
<evidence type="ECO:0000259" key="8">
    <source>
        <dbReference type="Pfam" id="PF12340"/>
    </source>
</evidence>
<feature type="compositionally biased region" description="Basic and acidic residues" evidence="7">
    <location>
        <begin position="2844"/>
        <end position="2857"/>
    </location>
</feature>
<keyword evidence="5" id="KW-0378">Hydrolase</keyword>
<protein>
    <recommendedName>
        <fullName evidence="2">ubiquitinyl hydrolase 1</fullName>
        <ecNumber evidence="2">3.4.19.12</ecNumber>
    </recommendedName>
</protein>
<feature type="domain" description="DUF6606" evidence="10">
    <location>
        <begin position="39"/>
        <end position="308"/>
    </location>
</feature>
<feature type="compositionally biased region" description="Polar residues" evidence="7">
    <location>
        <begin position="10"/>
        <end position="28"/>
    </location>
</feature>
<dbReference type="Pfam" id="PF20255">
    <property type="entry name" value="DUF6606"/>
    <property type="match status" value="1"/>
</dbReference>
<keyword evidence="3" id="KW-0645">Protease</keyword>
<keyword evidence="4" id="KW-0833">Ubl conjugation pathway</keyword>
<dbReference type="InterPro" id="IPR022105">
    <property type="entry name" value="DUF3645"/>
</dbReference>
<evidence type="ECO:0000256" key="6">
    <source>
        <dbReference type="ARBA" id="ARBA00022807"/>
    </source>
</evidence>
<accession>A0A8H5MHE3</accession>
<dbReference type="GO" id="GO:0004843">
    <property type="term" value="F:cysteine-type deubiquitinase activity"/>
    <property type="evidence" value="ECO:0007669"/>
    <property type="project" value="UniProtKB-EC"/>
</dbReference>
<dbReference type="InterPro" id="IPR022099">
    <property type="entry name" value="DUF3638"/>
</dbReference>
<comment type="catalytic activity">
    <reaction evidence="1">
        <text>Thiol-dependent hydrolysis of ester, thioester, amide, peptide and isopeptide bonds formed by the C-terminal Gly of ubiquitin (a 76-residue protein attached to proteins as an intracellular targeting signal).</text>
        <dbReference type="EC" id="3.4.19.12"/>
    </reaction>
</comment>
<dbReference type="PANTHER" id="PTHR13367">
    <property type="entry name" value="UBIQUITIN THIOESTERASE"/>
    <property type="match status" value="1"/>
</dbReference>
<dbReference type="GO" id="GO:0006508">
    <property type="term" value="P:proteolysis"/>
    <property type="evidence" value="ECO:0007669"/>
    <property type="project" value="UniProtKB-KW"/>
</dbReference>
<feature type="region of interest" description="Disordered" evidence="7">
    <location>
        <begin position="2836"/>
        <end position="2864"/>
    </location>
</feature>
<feature type="domain" description="DUF3645" evidence="9">
    <location>
        <begin position="2388"/>
        <end position="2418"/>
    </location>
</feature>
<reference evidence="11 12" key="1">
    <citation type="journal article" date="2020" name="ISME J.">
        <title>Uncovering the hidden diversity of litter-decomposition mechanisms in mushroom-forming fungi.</title>
        <authorList>
            <person name="Floudas D."/>
            <person name="Bentzer J."/>
            <person name="Ahren D."/>
            <person name="Johansson T."/>
            <person name="Persson P."/>
            <person name="Tunlid A."/>
        </authorList>
    </citation>
    <scope>NUCLEOTIDE SEQUENCE [LARGE SCALE GENOMIC DNA]</scope>
    <source>
        <strain evidence="11 12">CBS 406.79</strain>
    </source>
</reference>
<evidence type="ECO:0000256" key="5">
    <source>
        <dbReference type="ARBA" id="ARBA00022801"/>
    </source>
</evidence>
<feature type="region of interest" description="Disordered" evidence="7">
    <location>
        <begin position="1"/>
        <end position="28"/>
    </location>
</feature>
<dbReference type="Pfam" id="PF12340">
    <property type="entry name" value="DUF3638"/>
    <property type="match status" value="1"/>
</dbReference>
<dbReference type="EMBL" id="JAACJN010000001">
    <property type="protein sequence ID" value="KAF5393744.1"/>
    <property type="molecule type" value="Genomic_DNA"/>
</dbReference>
<evidence type="ECO:0000259" key="10">
    <source>
        <dbReference type="Pfam" id="PF20255"/>
    </source>
</evidence>
<evidence type="ECO:0000256" key="1">
    <source>
        <dbReference type="ARBA" id="ARBA00000707"/>
    </source>
</evidence>
<dbReference type="OrthoDB" id="3182339at2759"/>
<evidence type="ECO:0000313" key="11">
    <source>
        <dbReference type="EMBL" id="KAF5393744.1"/>
    </source>
</evidence>
<gene>
    <name evidence="11" type="ORF">D9757_000321</name>
</gene>
<dbReference type="PANTHER" id="PTHR13367:SF33">
    <property type="entry name" value="P-LOOP CONTAINING NUCLEOSIDE TRIPHOSPHATE HYDROLASE PROTEIN"/>
    <property type="match status" value="1"/>
</dbReference>
<keyword evidence="12" id="KW-1185">Reference proteome</keyword>